<organism evidence="2 3">
    <name type="scientific">Parastrongyloides trichosuri</name>
    <name type="common">Possum-specific nematode worm</name>
    <dbReference type="NCBI Taxonomy" id="131310"/>
    <lineage>
        <taxon>Eukaryota</taxon>
        <taxon>Metazoa</taxon>
        <taxon>Ecdysozoa</taxon>
        <taxon>Nematoda</taxon>
        <taxon>Chromadorea</taxon>
        <taxon>Rhabditida</taxon>
        <taxon>Tylenchina</taxon>
        <taxon>Panagrolaimomorpha</taxon>
        <taxon>Strongyloidoidea</taxon>
        <taxon>Strongyloididae</taxon>
        <taxon>Parastrongyloides</taxon>
    </lineage>
</organism>
<keyword evidence="1" id="KW-0472">Membrane</keyword>
<dbReference type="Gene3D" id="1.20.1070.10">
    <property type="entry name" value="Rhodopsin 7-helix transmembrane proteins"/>
    <property type="match status" value="1"/>
</dbReference>
<feature type="transmembrane region" description="Helical" evidence="1">
    <location>
        <begin position="141"/>
        <end position="165"/>
    </location>
</feature>
<sequence length="237" mass="26971">MNTYPSISPIECRFKYVFLIFSMYIFQYSFILQSVQLLASIMAPIYYKLYLNTIKFKFANIVIIAILSVVTISIMFVPNYGENKMPFCHAIKSWSSAYNVLEEITTGLILLTSLVSSIVGFKEIRKKVSNCALGKPYVLTFLFNLISFFIFHCIVNIVFFIIVLMKGDSTILTNIIDVGLFTMSLGTISPLLFYGMRNKDINEHLTKVPVFKTVFTKISIQASTTTPVQTYLKNQGQ</sequence>
<dbReference type="WBParaSite" id="PTRK_0001115150.1">
    <property type="protein sequence ID" value="PTRK_0001115150.1"/>
    <property type="gene ID" value="PTRK_0001115150"/>
</dbReference>
<feature type="transmembrane region" description="Helical" evidence="1">
    <location>
        <begin position="104"/>
        <end position="121"/>
    </location>
</feature>
<keyword evidence="1" id="KW-1133">Transmembrane helix</keyword>
<keyword evidence="1" id="KW-0812">Transmembrane</keyword>
<feature type="transmembrane region" description="Helical" evidence="1">
    <location>
        <begin position="25"/>
        <end position="46"/>
    </location>
</feature>
<protein>
    <submittedName>
        <fullName evidence="3">Serpentine receptor class gamma</fullName>
    </submittedName>
</protein>
<keyword evidence="2" id="KW-1185">Reference proteome</keyword>
<evidence type="ECO:0000313" key="3">
    <source>
        <dbReference type="WBParaSite" id="PTRK_0001115150.1"/>
    </source>
</evidence>
<name>A0A0N4ZRL7_PARTI</name>
<proteinExistence type="predicted"/>
<evidence type="ECO:0000313" key="2">
    <source>
        <dbReference type="Proteomes" id="UP000038045"/>
    </source>
</evidence>
<dbReference type="AlphaFoldDB" id="A0A0N4ZRL7"/>
<reference evidence="3" key="1">
    <citation type="submission" date="2017-02" db="UniProtKB">
        <authorList>
            <consortium name="WormBaseParasite"/>
        </authorList>
    </citation>
    <scope>IDENTIFICATION</scope>
</reference>
<feature type="transmembrane region" description="Helical" evidence="1">
    <location>
        <begin position="58"/>
        <end position="77"/>
    </location>
</feature>
<accession>A0A0N4ZRL7</accession>
<dbReference type="Proteomes" id="UP000038045">
    <property type="component" value="Unplaced"/>
</dbReference>
<feature type="transmembrane region" description="Helical" evidence="1">
    <location>
        <begin position="171"/>
        <end position="194"/>
    </location>
</feature>
<evidence type="ECO:0000256" key="1">
    <source>
        <dbReference type="SAM" id="Phobius"/>
    </source>
</evidence>